<proteinExistence type="predicted"/>
<dbReference type="Proteomes" id="UP000183371">
    <property type="component" value="Unassembled WGS sequence"/>
</dbReference>
<accession>A0A1I6ZW75</accession>
<keyword evidence="3" id="KW-1185">Reference proteome</keyword>
<reference evidence="3" key="1">
    <citation type="submission" date="2016-10" db="EMBL/GenBank/DDBJ databases">
        <authorList>
            <person name="Varghese N."/>
            <person name="Submissions S."/>
        </authorList>
    </citation>
    <scope>NUCLEOTIDE SEQUENCE [LARGE SCALE GENOMIC DNA]</scope>
    <source>
        <strain evidence="3">DSM 17465</strain>
    </source>
</reference>
<feature type="compositionally biased region" description="Low complexity" evidence="1">
    <location>
        <begin position="101"/>
        <end position="118"/>
    </location>
</feature>
<gene>
    <name evidence="2" type="ORF">SAMN05444141_102656</name>
</gene>
<protein>
    <submittedName>
        <fullName evidence="2">Uncharacterized protein</fullName>
    </submittedName>
</protein>
<organism evidence="2 3">
    <name type="scientific">Pseudovibrio denitrificans</name>
    <dbReference type="NCBI Taxonomy" id="258256"/>
    <lineage>
        <taxon>Bacteria</taxon>
        <taxon>Pseudomonadati</taxon>
        <taxon>Pseudomonadota</taxon>
        <taxon>Alphaproteobacteria</taxon>
        <taxon>Hyphomicrobiales</taxon>
        <taxon>Stappiaceae</taxon>
        <taxon>Pseudovibrio</taxon>
    </lineage>
</organism>
<sequence>MEADQICKIEKASGSGFRIVGRLDDDRLVLVEPQRDRAARVLTGPFSFERGILFAENVLAGHPSAINHEKGQLITSVTLMALYSLFHQSSNSQGALPQPLNPGSPAAAPSLPAGAAAPHSSTLL</sequence>
<dbReference type="RefSeq" id="WP_054782846.1">
    <property type="nucleotide sequence ID" value="NZ_FPBD01000002.1"/>
</dbReference>
<name>A0A1I6ZW75_9HYPH</name>
<dbReference type="AlphaFoldDB" id="A0A1I6ZW75"/>
<evidence type="ECO:0000313" key="3">
    <source>
        <dbReference type="Proteomes" id="UP000183371"/>
    </source>
</evidence>
<dbReference type="EMBL" id="FPBD01000002">
    <property type="protein sequence ID" value="SFT66949.1"/>
    <property type="molecule type" value="Genomic_DNA"/>
</dbReference>
<evidence type="ECO:0000313" key="2">
    <source>
        <dbReference type="EMBL" id="SFT66949.1"/>
    </source>
</evidence>
<evidence type="ECO:0000256" key="1">
    <source>
        <dbReference type="SAM" id="MobiDB-lite"/>
    </source>
</evidence>
<feature type="region of interest" description="Disordered" evidence="1">
    <location>
        <begin position="91"/>
        <end position="124"/>
    </location>
</feature>